<feature type="transmembrane region" description="Helical" evidence="1">
    <location>
        <begin position="39"/>
        <end position="62"/>
    </location>
</feature>
<evidence type="ECO:0000313" key="3">
    <source>
        <dbReference type="Proteomes" id="UP001328107"/>
    </source>
</evidence>
<sequence length="114" mass="13286">FTSLYKWFCLISCVCSCMLNGLLIVIVHTRRTRIGFYRFFTLSTLLIGIFYSIAFAVAQPFWYANLGMLGFFSIAPWQRNAQLTSIAYQFWFISFVLIVLSMTCSFTYRYGILC</sequence>
<protein>
    <recommendedName>
        <fullName evidence="4">G protein-coupled receptor</fullName>
    </recommendedName>
</protein>
<comment type="caution">
    <text evidence="2">The sequence shown here is derived from an EMBL/GenBank/DDBJ whole genome shotgun (WGS) entry which is preliminary data.</text>
</comment>
<dbReference type="Pfam" id="PF10326">
    <property type="entry name" value="7TM_GPCR_Str"/>
    <property type="match status" value="1"/>
</dbReference>
<reference evidence="3" key="1">
    <citation type="submission" date="2022-10" db="EMBL/GenBank/DDBJ databases">
        <title>Genome assembly of Pristionchus species.</title>
        <authorList>
            <person name="Yoshida K."/>
            <person name="Sommer R.J."/>
        </authorList>
    </citation>
    <scope>NUCLEOTIDE SEQUENCE [LARGE SCALE GENOMIC DNA]</scope>
    <source>
        <strain evidence="3">RS5460</strain>
    </source>
</reference>
<accession>A0AAN5HXW0</accession>
<feature type="non-terminal residue" evidence="2">
    <location>
        <position position="114"/>
    </location>
</feature>
<proteinExistence type="predicted"/>
<dbReference type="AlphaFoldDB" id="A0AAN5HXW0"/>
<keyword evidence="1" id="KW-0812">Transmembrane</keyword>
<dbReference type="Proteomes" id="UP001328107">
    <property type="component" value="Unassembled WGS sequence"/>
</dbReference>
<feature type="transmembrane region" description="Helical" evidence="1">
    <location>
        <begin position="86"/>
        <end position="108"/>
    </location>
</feature>
<name>A0AAN5HXW0_9BILA</name>
<keyword evidence="3" id="KW-1185">Reference proteome</keyword>
<evidence type="ECO:0000256" key="1">
    <source>
        <dbReference type="SAM" id="Phobius"/>
    </source>
</evidence>
<dbReference type="InterPro" id="IPR019428">
    <property type="entry name" value="7TM_GPCR_serpentine_rcpt_Str"/>
</dbReference>
<evidence type="ECO:0008006" key="4">
    <source>
        <dbReference type="Google" id="ProtNLM"/>
    </source>
</evidence>
<keyword evidence="1" id="KW-0472">Membrane</keyword>
<feature type="non-terminal residue" evidence="2">
    <location>
        <position position="1"/>
    </location>
</feature>
<gene>
    <name evidence="2" type="ORF">PMAYCL1PPCAC_15329</name>
</gene>
<dbReference type="PANTHER" id="PTHR46178">
    <property type="entry name" value="SEVEN TM RECEPTOR"/>
    <property type="match status" value="1"/>
</dbReference>
<feature type="transmembrane region" description="Helical" evidence="1">
    <location>
        <begin position="6"/>
        <end position="27"/>
    </location>
</feature>
<evidence type="ECO:0000313" key="2">
    <source>
        <dbReference type="EMBL" id="GMR45134.1"/>
    </source>
</evidence>
<dbReference type="EMBL" id="BTRK01000004">
    <property type="protein sequence ID" value="GMR45134.1"/>
    <property type="molecule type" value="Genomic_DNA"/>
</dbReference>
<dbReference type="PANTHER" id="PTHR46178:SF9">
    <property type="entry name" value="SEVEN TM RECEPTOR"/>
    <property type="match status" value="1"/>
</dbReference>
<organism evidence="2 3">
    <name type="scientific">Pristionchus mayeri</name>
    <dbReference type="NCBI Taxonomy" id="1317129"/>
    <lineage>
        <taxon>Eukaryota</taxon>
        <taxon>Metazoa</taxon>
        <taxon>Ecdysozoa</taxon>
        <taxon>Nematoda</taxon>
        <taxon>Chromadorea</taxon>
        <taxon>Rhabditida</taxon>
        <taxon>Rhabditina</taxon>
        <taxon>Diplogasteromorpha</taxon>
        <taxon>Diplogasteroidea</taxon>
        <taxon>Neodiplogasteridae</taxon>
        <taxon>Pristionchus</taxon>
    </lineage>
</organism>
<keyword evidence="1" id="KW-1133">Transmembrane helix</keyword>